<keyword evidence="3" id="KW-1185">Reference proteome</keyword>
<feature type="transmembrane region" description="Helical" evidence="1">
    <location>
        <begin position="21"/>
        <end position="44"/>
    </location>
</feature>
<dbReference type="Pfam" id="PF08113">
    <property type="entry name" value="CoxIIa"/>
    <property type="match status" value="1"/>
</dbReference>
<evidence type="ECO:0000313" key="3">
    <source>
        <dbReference type="Proteomes" id="UP001275315"/>
    </source>
</evidence>
<dbReference type="EMBL" id="JAWDIQ010000001">
    <property type="protein sequence ID" value="MDY0408281.1"/>
    <property type="molecule type" value="Genomic_DNA"/>
</dbReference>
<evidence type="ECO:0000313" key="2">
    <source>
        <dbReference type="EMBL" id="MDY0408281.1"/>
    </source>
</evidence>
<name>A0ABU5CQZ8_9BACI</name>
<accession>A0ABU5CQZ8</accession>
<sequence length="46" mass="5180">MATKINKQKHVENETSNLKGTLISVMVLGMIILISWFGVFALFLSR</sequence>
<dbReference type="Proteomes" id="UP001275315">
    <property type="component" value="Unassembled WGS sequence"/>
</dbReference>
<dbReference type="SUPFAM" id="SSF81473">
    <property type="entry name" value="Bacterial ba3 type cytochrome c oxidase subunit IIa"/>
    <property type="match status" value="1"/>
</dbReference>
<keyword evidence="1" id="KW-0472">Membrane</keyword>
<dbReference type="RefSeq" id="WP_320379027.1">
    <property type="nucleotide sequence ID" value="NZ_JAWDIQ010000001.1"/>
</dbReference>
<protein>
    <submittedName>
        <fullName evidence="2">Cytochrome c oxidase subunit 2A</fullName>
    </submittedName>
</protein>
<gene>
    <name evidence="2" type="ORF">RWD45_06520</name>
</gene>
<reference evidence="2 3" key="1">
    <citation type="submission" date="2023-10" db="EMBL/GenBank/DDBJ databases">
        <title>Virgibacillus soli CC-YMP-6 genome.</title>
        <authorList>
            <person name="Miliotis G."/>
            <person name="Sengupta P."/>
            <person name="Hameed A."/>
            <person name="Chuvochina M."/>
            <person name="Mcdonagh F."/>
            <person name="Simpson A.C."/>
            <person name="Singh N.K."/>
            <person name="Rekha P.D."/>
            <person name="Raman K."/>
            <person name="Hugenholtz P."/>
            <person name="Venkateswaran K."/>
        </authorList>
    </citation>
    <scope>NUCLEOTIDE SEQUENCE [LARGE SCALE GENOMIC DNA]</scope>
    <source>
        <strain evidence="2 3">CC-YMP-6</strain>
    </source>
</reference>
<dbReference type="InterPro" id="IPR012538">
    <property type="entry name" value="Cyt_c_oxidase_su2a"/>
</dbReference>
<proteinExistence type="predicted"/>
<keyword evidence="1" id="KW-0812">Transmembrane</keyword>
<organism evidence="2 3">
    <name type="scientific">Paracerasibacillus soli</name>
    <dbReference type="NCBI Taxonomy" id="480284"/>
    <lineage>
        <taxon>Bacteria</taxon>
        <taxon>Bacillati</taxon>
        <taxon>Bacillota</taxon>
        <taxon>Bacilli</taxon>
        <taxon>Bacillales</taxon>
        <taxon>Bacillaceae</taxon>
        <taxon>Paracerasibacillus</taxon>
    </lineage>
</organism>
<evidence type="ECO:0000256" key="1">
    <source>
        <dbReference type="SAM" id="Phobius"/>
    </source>
</evidence>
<comment type="caution">
    <text evidence="2">The sequence shown here is derived from an EMBL/GenBank/DDBJ whole genome shotgun (WGS) entry which is preliminary data.</text>
</comment>
<keyword evidence="1" id="KW-1133">Transmembrane helix</keyword>
<dbReference type="InterPro" id="IPR036246">
    <property type="entry name" value="Cyt_c_oxidase_su2a_ba3"/>
</dbReference>